<feature type="binding site" evidence="5">
    <location>
        <position position="12"/>
    </location>
    <ligand>
        <name>S-adenosyl-L-methionine</name>
        <dbReference type="ChEBI" id="CHEBI:59789"/>
    </ligand>
</feature>
<feature type="binding site" evidence="5">
    <location>
        <position position="14"/>
    </location>
    <ligand>
        <name>S-adenosyl-L-methionine</name>
        <dbReference type="ChEBI" id="CHEBI:59789"/>
    </ligand>
</feature>
<evidence type="ECO:0000256" key="5">
    <source>
        <dbReference type="PROSITE-ProRule" id="PRU01026"/>
    </source>
</evidence>
<organism evidence="7 8">
    <name type="scientific">Microcystis aeruginosa PCC 9806</name>
    <dbReference type="NCBI Taxonomy" id="1160282"/>
    <lineage>
        <taxon>Bacteria</taxon>
        <taxon>Bacillati</taxon>
        <taxon>Cyanobacteriota</taxon>
        <taxon>Cyanophyceae</taxon>
        <taxon>Oscillatoriophycideae</taxon>
        <taxon>Chroococcales</taxon>
        <taxon>Microcystaceae</taxon>
        <taxon>Microcystis</taxon>
    </lineage>
</organism>
<feature type="binding site" evidence="5">
    <location>
        <position position="39"/>
    </location>
    <ligand>
        <name>S-adenosyl-L-methionine</name>
        <dbReference type="ChEBI" id="CHEBI:59789"/>
    </ligand>
</feature>
<keyword evidence="4 5" id="KW-0694">RNA-binding</keyword>
<dbReference type="SUPFAM" id="SSF53335">
    <property type="entry name" value="S-adenosyl-L-methionine-dependent methyltransferases"/>
    <property type="match status" value="1"/>
</dbReference>
<comment type="similarity">
    <text evidence="5">Belongs to the class I-like SAM-binding methyltransferase superfamily. rRNA adenine N(6)-methyltransferase family.</text>
</comment>
<feature type="binding site" evidence="5">
    <location>
        <position position="85"/>
    </location>
    <ligand>
        <name>S-adenosyl-L-methionine</name>
        <dbReference type="ChEBI" id="CHEBI:59789"/>
    </ligand>
</feature>
<evidence type="ECO:0000313" key="7">
    <source>
        <dbReference type="EMBL" id="CCI12483.1"/>
    </source>
</evidence>
<reference evidence="7 8" key="1">
    <citation type="submission" date="2012-04" db="EMBL/GenBank/DDBJ databases">
        <authorList>
            <person name="Genoscope - CEA"/>
        </authorList>
    </citation>
    <scope>NUCLEOTIDE SEQUENCE [LARGE SCALE GENOMIC DNA]</scope>
    <source>
        <strain evidence="7 8">9806</strain>
    </source>
</reference>
<dbReference type="CDD" id="cd02440">
    <property type="entry name" value="AdoMet_MTases"/>
    <property type="match status" value="1"/>
</dbReference>
<evidence type="ECO:0000256" key="4">
    <source>
        <dbReference type="ARBA" id="ARBA00022884"/>
    </source>
</evidence>
<dbReference type="EC" id="2.1.1.-" evidence="7"/>
<dbReference type="SMART" id="SM00650">
    <property type="entry name" value="rADc"/>
    <property type="match status" value="1"/>
</dbReference>
<dbReference type="EMBL" id="CAIL01000043">
    <property type="protein sequence ID" value="CCI12483.1"/>
    <property type="molecule type" value="Genomic_DNA"/>
</dbReference>
<feature type="binding site" evidence="5">
    <location>
        <position position="103"/>
    </location>
    <ligand>
        <name>S-adenosyl-L-methionine</name>
        <dbReference type="ChEBI" id="CHEBI:59789"/>
    </ligand>
</feature>
<dbReference type="HOGENOM" id="CLU_128152_0_0_3"/>
<keyword evidence="2 5" id="KW-0808">Transferase</keyword>
<feature type="binding site" evidence="5">
    <location>
        <position position="60"/>
    </location>
    <ligand>
        <name>S-adenosyl-L-methionine</name>
        <dbReference type="ChEBI" id="CHEBI:59789"/>
    </ligand>
</feature>
<evidence type="ECO:0000256" key="3">
    <source>
        <dbReference type="ARBA" id="ARBA00022691"/>
    </source>
</evidence>
<dbReference type="PROSITE" id="PS01131">
    <property type="entry name" value="RRNA_A_DIMETH"/>
    <property type="match status" value="1"/>
</dbReference>
<dbReference type="GO" id="GO:0005829">
    <property type="term" value="C:cytosol"/>
    <property type="evidence" value="ECO:0007669"/>
    <property type="project" value="TreeGrafter"/>
</dbReference>
<feature type="domain" description="Ribosomal RNA adenine methylase transferase N-terminal" evidence="6">
    <location>
        <begin position="19"/>
        <end position="129"/>
    </location>
</feature>
<name>I4GRQ9_MICAE</name>
<evidence type="ECO:0000313" key="8">
    <source>
        <dbReference type="Proteomes" id="UP000003273"/>
    </source>
</evidence>
<dbReference type="Pfam" id="PF00398">
    <property type="entry name" value="RrnaAD"/>
    <property type="match status" value="1"/>
</dbReference>
<proteinExistence type="inferred from homology"/>
<dbReference type="InterPro" id="IPR029063">
    <property type="entry name" value="SAM-dependent_MTases_sf"/>
</dbReference>
<dbReference type="Gene3D" id="3.40.50.150">
    <property type="entry name" value="Vaccinia Virus protein VP39"/>
    <property type="match status" value="1"/>
</dbReference>
<protein>
    <submittedName>
        <fullName evidence="7">Ribosomal RNA small subunit methyltransferase A</fullName>
        <ecNumber evidence="7">2.1.1.-</ecNumber>
    </submittedName>
</protein>
<evidence type="ECO:0000256" key="2">
    <source>
        <dbReference type="ARBA" id="ARBA00022679"/>
    </source>
</evidence>
<accession>I4GRQ9</accession>
<keyword evidence="1 5" id="KW-0489">Methyltransferase</keyword>
<dbReference type="AlphaFoldDB" id="I4GRQ9"/>
<dbReference type="PANTHER" id="PTHR11727:SF7">
    <property type="entry name" value="DIMETHYLADENOSINE TRANSFERASE-RELATED"/>
    <property type="match status" value="1"/>
</dbReference>
<dbReference type="InterPro" id="IPR001737">
    <property type="entry name" value="KsgA/Erm"/>
</dbReference>
<evidence type="ECO:0000259" key="6">
    <source>
        <dbReference type="SMART" id="SM00650"/>
    </source>
</evidence>
<dbReference type="PROSITE" id="PS51689">
    <property type="entry name" value="SAM_RNA_A_N6_MT"/>
    <property type="match status" value="1"/>
</dbReference>
<sequence length="133" mass="14929">MKIQPRKRFGQHWLKDESILDRIIGAANLQSEDRVLEIGPGTGILTRRLLDGAQLVVAVEIDRDLWTILNKKFGQQDNFHLIPGDFLSLKPEQLPPVNKVVANIPYNITGPILEKLLGSIAHPFTPPYQSIMA</sequence>
<keyword evidence="3 5" id="KW-0949">S-adenosyl-L-methionine</keyword>
<dbReference type="InterPro" id="IPR020596">
    <property type="entry name" value="rRNA_Ade_Mease_Trfase_CS"/>
</dbReference>
<evidence type="ECO:0000256" key="1">
    <source>
        <dbReference type="ARBA" id="ARBA00022603"/>
    </source>
</evidence>
<comment type="caution">
    <text evidence="7">The sequence shown here is derived from an EMBL/GenBank/DDBJ whole genome shotgun (WGS) entry which is preliminary data.</text>
</comment>
<dbReference type="Proteomes" id="UP000003273">
    <property type="component" value="Unassembled WGS sequence"/>
</dbReference>
<gene>
    <name evidence="7" type="ORF">MICAE_1370010</name>
</gene>
<dbReference type="InterPro" id="IPR020598">
    <property type="entry name" value="rRNA_Ade_methylase_Trfase_N"/>
</dbReference>
<dbReference type="GO" id="GO:0003723">
    <property type="term" value="F:RNA binding"/>
    <property type="evidence" value="ECO:0007669"/>
    <property type="project" value="UniProtKB-UniRule"/>
</dbReference>
<dbReference type="PANTHER" id="PTHR11727">
    <property type="entry name" value="DIMETHYLADENOSINE TRANSFERASE"/>
    <property type="match status" value="1"/>
</dbReference>
<dbReference type="GO" id="GO:0000179">
    <property type="term" value="F:rRNA (adenine-N6,N6-)-dimethyltransferase activity"/>
    <property type="evidence" value="ECO:0007669"/>
    <property type="project" value="UniProtKB-UniRule"/>
</dbReference>